<keyword evidence="1" id="KW-1133">Transmembrane helix</keyword>
<evidence type="ECO:0000313" key="3">
    <source>
        <dbReference type="Proteomes" id="UP000251197"/>
    </source>
</evidence>
<reference evidence="2 3" key="1">
    <citation type="submission" date="2018-06" db="EMBL/GenBank/DDBJ databases">
        <authorList>
            <consortium name="Pathogen Informatics"/>
            <person name="Doyle S."/>
        </authorList>
    </citation>
    <scope>NUCLEOTIDE SEQUENCE [LARGE SCALE GENOMIC DNA]</scope>
    <source>
        <strain evidence="2 3">NCTC12120</strain>
    </source>
</reference>
<dbReference type="EMBL" id="UAVU01000009">
    <property type="protein sequence ID" value="SQC92167.1"/>
    <property type="molecule type" value="Genomic_DNA"/>
</dbReference>
<accession>A0A2X3J004</accession>
<sequence>MKVVVLNPPDHPGNLTATYPDGSSEDIPNISPNYDKLLLMQQVIYAPNKKDLLEIFIILPVNVAFCMLCFHYAFSQEMSGQNKALTYNKFRFPNRALHQPKNGCHQPAGRGAQHQAGLDGVVTGRGADGDFPLCNSPGCNQESKATALFKTSFILRSVGEGVFCFGNVMTLSGAVYMRHR</sequence>
<name>A0A2X3J004_9ENTR</name>
<proteinExistence type="predicted"/>
<organism evidence="2 3">
    <name type="scientific">Cedecea neteri</name>
    <dbReference type="NCBI Taxonomy" id="158822"/>
    <lineage>
        <taxon>Bacteria</taxon>
        <taxon>Pseudomonadati</taxon>
        <taxon>Pseudomonadota</taxon>
        <taxon>Gammaproteobacteria</taxon>
        <taxon>Enterobacterales</taxon>
        <taxon>Enterobacteriaceae</taxon>
        <taxon>Cedecea</taxon>
    </lineage>
</organism>
<keyword evidence="1" id="KW-0812">Transmembrane</keyword>
<gene>
    <name evidence="2" type="ORF">NCTC12120_05359</name>
</gene>
<protein>
    <submittedName>
        <fullName evidence="2">Uncharacterized protein</fullName>
    </submittedName>
</protein>
<dbReference type="RefSeq" id="WP_061277660.1">
    <property type="nucleotide sequence ID" value="NZ_CP023526.1"/>
</dbReference>
<feature type="transmembrane region" description="Helical" evidence="1">
    <location>
        <begin position="55"/>
        <end position="74"/>
    </location>
</feature>
<evidence type="ECO:0000313" key="2">
    <source>
        <dbReference type="EMBL" id="SQC92167.1"/>
    </source>
</evidence>
<keyword evidence="1" id="KW-0472">Membrane</keyword>
<dbReference type="Proteomes" id="UP000251197">
    <property type="component" value="Unassembled WGS sequence"/>
</dbReference>
<evidence type="ECO:0000256" key="1">
    <source>
        <dbReference type="SAM" id="Phobius"/>
    </source>
</evidence>
<dbReference type="AlphaFoldDB" id="A0A2X3J004"/>